<dbReference type="Proteomes" id="UP000760668">
    <property type="component" value="Unassembled WGS sequence"/>
</dbReference>
<proteinExistence type="predicted"/>
<sequence length="316" mass="34669">MTGRLIGYDGREYALPALLEWTLNYGTGTPCDSFEVRCPWGSGLDGALSDAVEFVAVENGETVFRGVVDEYEWSCGSGGSTLLISGRGMAARLLDNEAEPADYQTATLGDILRDHVTPYGIQTAEGASLPAVPGFSVESGSSEWQVLYNFARYYGGVEPRFDRLGILHLTPWADGTRLVLDNSAAVEEIRWTERRYGVLSEVLVRDRTTQSVQRVVNQSVLDRGGMCRRVLTMPGRSSYQAMRYSGRFQLEQSAAQRLRLELTLAGRAEAWPGDLAELNLERYGLSGVWRVLSTGHSGGGQGLRTTLELGEREIAV</sequence>
<name>A0A921MLX0_9FIRM</name>
<dbReference type="SUPFAM" id="SSF69279">
    <property type="entry name" value="Phage tail proteins"/>
    <property type="match status" value="1"/>
</dbReference>
<comment type="caution">
    <text evidence="1">The sequence shown here is derived from an EMBL/GenBank/DDBJ whole genome shotgun (WGS) entry which is preliminary data.</text>
</comment>
<accession>A0A921MLX0</accession>
<dbReference type="Gene3D" id="3.55.50.10">
    <property type="entry name" value="Baseplate protein-like domains"/>
    <property type="match status" value="1"/>
</dbReference>
<dbReference type="AlphaFoldDB" id="A0A921MLX0"/>
<protein>
    <recommendedName>
        <fullName evidence="3">Phage tail protein</fullName>
    </recommendedName>
</protein>
<evidence type="ECO:0008006" key="3">
    <source>
        <dbReference type="Google" id="ProtNLM"/>
    </source>
</evidence>
<organism evidence="1 2">
    <name type="scientific">Pseudoflavonifractor capillosus</name>
    <dbReference type="NCBI Taxonomy" id="106588"/>
    <lineage>
        <taxon>Bacteria</taxon>
        <taxon>Bacillati</taxon>
        <taxon>Bacillota</taxon>
        <taxon>Clostridia</taxon>
        <taxon>Eubacteriales</taxon>
        <taxon>Oscillospiraceae</taxon>
        <taxon>Pseudoflavonifractor</taxon>
    </lineage>
</organism>
<dbReference type="RefSeq" id="WP_295368229.1">
    <property type="nucleotide sequence ID" value="NZ_DYUC01000082.1"/>
</dbReference>
<reference evidence="1" key="2">
    <citation type="submission" date="2021-09" db="EMBL/GenBank/DDBJ databases">
        <authorList>
            <person name="Gilroy R."/>
        </authorList>
    </citation>
    <scope>NUCLEOTIDE SEQUENCE</scope>
    <source>
        <strain evidence="1">CHK179-5677</strain>
    </source>
</reference>
<dbReference type="Gene3D" id="2.30.300.10">
    <property type="entry name" value="Baseplate protein-like domain - beta roll fold"/>
    <property type="match status" value="1"/>
</dbReference>
<dbReference type="EMBL" id="DYUC01000082">
    <property type="protein sequence ID" value="HJG87003.1"/>
    <property type="molecule type" value="Genomic_DNA"/>
</dbReference>
<reference evidence="1" key="1">
    <citation type="journal article" date="2021" name="PeerJ">
        <title>Extensive microbial diversity within the chicken gut microbiome revealed by metagenomics and culture.</title>
        <authorList>
            <person name="Gilroy R."/>
            <person name="Ravi A."/>
            <person name="Getino M."/>
            <person name="Pursley I."/>
            <person name="Horton D.L."/>
            <person name="Alikhan N.F."/>
            <person name="Baker D."/>
            <person name="Gharbi K."/>
            <person name="Hall N."/>
            <person name="Watson M."/>
            <person name="Adriaenssens E.M."/>
            <person name="Foster-Nyarko E."/>
            <person name="Jarju S."/>
            <person name="Secka A."/>
            <person name="Antonio M."/>
            <person name="Oren A."/>
            <person name="Chaudhuri R.R."/>
            <person name="La Ragione R."/>
            <person name="Hildebrand F."/>
            <person name="Pallen M.J."/>
        </authorList>
    </citation>
    <scope>NUCLEOTIDE SEQUENCE</scope>
    <source>
        <strain evidence="1">CHK179-5677</strain>
    </source>
</reference>
<gene>
    <name evidence="1" type="ORF">K8V01_08290</name>
</gene>
<dbReference type="InterPro" id="IPR023399">
    <property type="entry name" value="Baseplate-like_2-layer_sand"/>
</dbReference>
<evidence type="ECO:0000313" key="2">
    <source>
        <dbReference type="Proteomes" id="UP000760668"/>
    </source>
</evidence>
<evidence type="ECO:0000313" key="1">
    <source>
        <dbReference type="EMBL" id="HJG87003.1"/>
    </source>
</evidence>
<dbReference type="Gene3D" id="3.30.1920.10">
    <property type="entry name" value="Baseplate protein-like domains - 2 layer sandwich fold"/>
    <property type="match status" value="1"/>
</dbReference>